<keyword evidence="3" id="KW-1185">Reference proteome</keyword>
<evidence type="ECO:0000313" key="2">
    <source>
        <dbReference type="EMBL" id="RDE22346.1"/>
    </source>
</evidence>
<evidence type="ECO:0000313" key="3">
    <source>
        <dbReference type="Proteomes" id="UP000253769"/>
    </source>
</evidence>
<sequence length="159" mass="16442">MIDLQVEALAQALLAKGWRAVTAESCTGGGVAHQLTALAGSSDWLEGGFVTYSNAMKQRLLGVPETVFTGPGAVSQECVEAMARGALQHSDAQISVAISGIAGPGGGTPDKPVGTVWFAWASTGGDLKSLCHRFNGDRQTVRDQAVVAAISGMLRMVQN</sequence>
<dbReference type="SUPFAM" id="SSF142433">
    <property type="entry name" value="CinA-like"/>
    <property type="match status" value="1"/>
</dbReference>
<gene>
    <name evidence="2" type="ORF">DV711_06980</name>
</gene>
<proteinExistence type="predicted"/>
<protein>
    <submittedName>
        <fullName evidence="2">CinA family protein</fullName>
    </submittedName>
</protein>
<dbReference type="Proteomes" id="UP000253769">
    <property type="component" value="Unassembled WGS sequence"/>
</dbReference>
<feature type="domain" description="CinA C-terminal" evidence="1">
    <location>
        <begin position="7"/>
        <end position="155"/>
    </location>
</feature>
<dbReference type="InterPro" id="IPR008136">
    <property type="entry name" value="CinA_C"/>
</dbReference>
<organism evidence="2 3">
    <name type="scientific">Motiliproteus coralliicola</name>
    <dbReference type="NCBI Taxonomy" id="2283196"/>
    <lineage>
        <taxon>Bacteria</taxon>
        <taxon>Pseudomonadati</taxon>
        <taxon>Pseudomonadota</taxon>
        <taxon>Gammaproteobacteria</taxon>
        <taxon>Oceanospirillales</taxon>
        <taxon>Oceanospirillaceae</taxon>
        <taxon>Motiliproteus</taxon>
    </lineage>
</organism>
<comment type="caution">
    <text evidence="2">The sequence shown here is derived from an EMBL/GenBank/DDBJ whole genome shotgun (WGS) entry which is preliminary data.</text>
</comment>
<reference evidence="2 3" key="1">
    <citation type="submission" date="2018-07" db="EMBL/GenBank/DDBJ databases">
        <title>Motiliproteus coralliicola sp. nov., a bacterium isolated from Coral.</title>
        <authorList>
            <person name="Wang G."/>
        </authorList>
    </citation>
    <scope>NUCLEOTIDE SEQUENCE [LARGE SCALE GENOMIC DNA]</scope>
    <source>
        <strain evidence="2 3">C34</strain>
    </source>
</reference>
<dbReference type="OrthoDB" id="9801454at2"/>
<accession>A0A369WP42</accession>
<dbReference type="NCBIfam" id="TIGR00199">
    <property type="entry name" value="PncC_domain"/>
    <property type="match status" value="1"/>
</dbReference>
<evidence type="ECO:0000259" key="1">
    <source>
        <dbReference type="Pfam" id="PF02464"/>
    </source>
</evidence>
<dbReference type="Gene3D" id="3.90.950.20">
    <property type="entry name" value="CinA-like"/>
    <property type="match status" value="1"/>
</dbReference>
<dbReference type="InterPro" id="IPR036653">
    <property type="entry name" value="CinA-like_C"/>
</dbReference>
<dbReference type="RefSeq" id="WP_114694972.1">
    <property type="nucleotide sequence ID" value="NZ_QQOH01000002.1"/>
</dbReference>
<dbReference type="Pfam" id="PF02464">
    <property type="entry name" value="CinA"/>
    <property type="match status" value="1"/>
</dbReference>
<dbReference type="EMBL" id="QQOH01000002">
    <property type="protein sequence ID" value="RDE22346.1"/>
    <property type="molecule type" value="Genomic_DNA"/>
</dbReference>
<name>A0A369WP42_9GAMM</name>
<dbReference type="AlphaFoldDB" id="A0A369WP42"/>